<dbReference type="Pfam" id="PF00248">
    <property type="entry name" value="Aldo_ket_red"/>
    <property type="match status" value="1"/>
</dbReference>
<sequence>MTFGTPVDAKGAQTLVHAARDVGVTFFDTANMYEGYTRTMGSAGGGGEQFLGEALVGWP</sequence>
<dbReference type="InterPro" id="IPR036812">
    <property type="entry name" value="NAD(P)_OxRdtase_dom_sf"/>
</dbReference>
<feature type="non-terminal residue" evidence="2">
    <location>
        <position position="59"/>
    </location>
</feature>
<accession>A0A382YA81</accession>
<evidence type="ECO:0000259" key="1">
    <source>
        <dbReference type="Pfam" id="PF00248"/>
    </source>
</evidence>
<dbReference type="Gene3D" id="3.20.20.100">
    <property type="entry name" value="NADP-dependent oxidoreductase domain"/>
    <property type="match status" value="1"/>
</dbReference>
<gene>
    <name evidence="2" type="ORF">METZ01_LOCUS433091</name>
</gene>
<proteinExistence type="predicted"/>
<dbReference type="SUPFAM" id="SSF51430">
    <property type="entry name" value="NAD(P)-linked oxidoreductase"/>
    <property type="match status" value="1"/>
</dbReference>
<reference evidence="2" key="1">
    <citation type="submission" date="2018-05" db="EMBL/GenBank/DDBJ databases">
        <authorList>
            <person name="Lanie J.A."/>
            <person name="Ng W.-L."/>
            <person name="Kazmierczak K.M."/>
            <person name="Andrzejewski T.M."/>
            <person name="Davidsen T.M."/>
            <person name="Wayne K.J."/>
            <person name="Tettelin H."/>
            <person name="Glass J.I."/>
            <person name="Rusch D."/>
            <person name="Podicherti R."/>
            <person name="Tsui H.-C.T."/>
            <person name="Winkler M.E."/>
        </authorList>
    </citation>
    <scope>NUCLEOTIDE SEQUENCE</scope>
</reference>
<dbReference type="InterPro" id="IPR023210">
    <property type="entry name" value="NADP_OxRdtase_dom"/>
</dbReference>
<dbReference type="AlphaFoldDB" id="A0A382YA81"/>
<evidence type="ECO:0000313" key="2">
    <source>
        <dbReference type="EMBL" id="SVD80237.1"/>
    </source>
</evidence>
<feature type="domain" description="NADP-dependent oxidoreductase" evidence="1">
    <location>
        <begin position="2"/>
        <end position="57"/>
    </location>
</feature>
<name>A0A382YA81_9ZZZZ</name>
<organism evidence="2">
    <name type="scientific">marine metagenome</name>
    <dbReference type="NCBI Taxonomy" id="408172"/>
    <lineage>
        <taxon>unclassified sequences</taxon>
        <taxon>metagenomes</taxon>
        <taxon>ecological metagenomes</taxon>
    </lineage>
</organism>
<dbReference type="EMBL" id="UINC01174220">
    <property type="protein sequence ID" value="SVD80237.1"/>
    <property type="molecule type" value="Genomic_DNA"/>
</dbReference>
<protein>
    <recommendedName>
        <fullName evidence="1">NADP-dependent oxidoreductase domain-containing protein</fullName>
    </recommendedName>
</protein>